<dbReference type="InterPro" id="IPR056264">
    <property type="entry name" value="R2_ABCA1-4-like"/>
</dbReference>
<comment type="caution">
    <text evidence="2">The sequence shown here is derived from an EMBL/GenBank/DDBJ whole genome shotgun (WGS) entry which is preliminary data.</text>
</comment>
<dbReference type="CDD" id="cd00267">
    <property type="entry name" value="ABC_ATPase"/>
    <property type="match status" value="1"/>
</dbReference>
<evidence type="ECO:0000313" key="2">
    <source>
        <dbReference type="EMBL" id="CAJ0932906.1"/>
    </source>
</evidence>
<keyword evidence="3" id="KW-1185">Reference proteome</keyword>
<proteinExistence type="predicted"/>
<name>A0ABN9L4K5_9NEOB</name>
<dbReference type="Pfam" id="PF00005">
    <property type="entry name" value="ABC_tran"/>
    <property type="match status" value="1"/>
</dbReference>
<evidence type="ECO:0000313" key="3">
    <source>
        <dbReference type="Proteomes" id="UP001176940"/>
    </source>
</evidence>
<evidence type="ECO:0000259" key="1">
    <source>
        <dbReference type="PROSITE" id="PS50893"/>
    </source>
</evidence>
<dbReference type="PROSITE" id="PS50893">
    <property type="entry name" value="ABC_TRANSPORTER_2"/>
    <property type="match status" value="1"/>
</dbReference>
<dbReference type="InterPro" id="IPR026082">
    <property type="entry name" value="ABCA"/>
</dbReference>
<sequence>SLLKFNEKLKDLLLIFPHFCLGRGLIDLAMNQAVTDVYARFGKCMDIPSGLNKGNALHFTYENCSSPEKFSSEKHITNPFQWEFLGRNIIVMAVEGVVYFGLNLLIQNRFFLSTWFAEPPKDHRDGEDEDVAQERNRVIKGGGKNDILRLEELTKCFGLLGVNGAGKTTTFKMLTGDIDVTSGDATVAGYRGKSPDVAPGGADEFESSLWVNLAGQKDSIGLYLFVLPLGQKGRVYFVQPCFGLCCALINQQVINHKERSCVYLYKQLSESTPHIRNIFELINNWVFTFYLSKGILTNIADVHQNMGYCPQFDAIDELLTGREHLQLYARLRGVPQDEVAVVADWGIEKLGLKRYADQAAGTYSGGNKRKLSTAIALIGCPPVVLMSRPQGWILSALDHGRVSSFLWKVSIVSIISRPGPFAETKAERMEECEALCTRLAIMVQGTFKCLGTIQHLKYKFGDGYIVTLKIRAQTPGLAPDPGPAEKFILANFPGSLQREKHYNMLQYQISSSSLAKIFQLLIANKDTLHIEEYSVSQTTLDQVFVNFAKQQTDDEDIHLHPRAAGASREIRVAPAPPRKAS</sequence>
<gene>
    <name evidence="2" type="ORF">RIMI_LOCUS5285497</name>
</gene>
<feature type="non-terminal residue" evidence="2">
    <location>
        <position position="1"/>
    </location>
</feature>
<dbReference type="EMBL" id="CAUEEQ010008929">
    <property type="protein sequence ID" value="CAJ0932906.1"/>
    <property type="molecule type" value="Genomic_DNA"/>
</dbReference>
<dbReference type="Proteomes" id="UP001176940">
    <property type="component" value="Unassembled WGS sequence"/>
</dbReference>
<dbReference type="SUPFAM" id="SSF52540">
    <property type="entry name" value="P-loop containing nucleoside triphosphate hydrolases"/>
    <property type="match status" value="1"/>
</dbReference>
<protein>
    <recommendedName>
        <fullName evidence="1">ABC transporter domain-containing protein</fullName>
    </recommendedName>
</protein>
<reference evidence="2" key="1">
    <citation type="submission" date="2023-07" db="EMBL/GenBank/DDBJ databases">
        <authorList>
            <person name="Stuckert A."/>
        </authorList>
    </citation>
    <scope>NUCLEOTIDE SEQUENCE</scope>
</reference>
<organism evidence="2 3">
    <name type="scientific">Ranitomeya imitator</name>
    <name type="common">mimic poison frog</name>
    <dbReference type="NCBI Taxonomy" id="111125"/>
    <lineage>
        <taxon>Eukaryota</taxon>
        <taxon>Metazoa</taxon>
        <taxon>Chordata</taxon>
        <taxon>Craniata</taxon>
        <taxon>Vertebrata</taxon>
        <taxon>Euteleostomi</taxon>
        <taxon>Amphibia</taxon>
        <taxon>Batrachia</taxon>
        <taxon>Anura</taxon>
        <taxon>Neobatrachia</taxon>
        <taxon>Hyloidea</taxon>
        <taxon>Dendrobatidae</taxon>
        <taxon>Dendrobatinae</taxon>
        <taxon>Ranitomeya</taxon>
    </lineage>
</organism>
<dbReference type="PANTHER" id="PTHR19229">
    <property type="entry name" value="ATP-BINDING CASSETTE TRANSPORTER SUBFAMILY A ABCA"/>
    <property type="match status" value="1"/>
</dbReference>
<feature type="domain" description="ABC transporter" evidence="1">
    <location>
        <begin position="126"/>
        <end position="469"/>
    </location>
</feature>
<dbReference type="InterPro" id="IPR027417">
    <property type="entry name" value="P-loop_NTPase"/>
</dbReference>
<dbReference type="PANTHER" id="PTHR19229:SF190">
    <property type="entry name" value="RETINAL-SPECIFIC PHOSPHOLIPID-TRANSPORTING ATPASE ABCA4"/>
    <property type="match status" value="1"/>
</dbReference>
<dbReference type="Gene3D" id="3.40.50.300">
    <property type="entry name" value="P-loop containing nucleotide triphosphate hydrolases"/>
    <property type="match status" value="2"/>
</dbReference>
<dbReference type="InterPro" id="IPR003439">
    <property type="entry name" value="ABC_transporter-like_ATP-bd"/>
</dbReference>
<accession>A0ABN9L4K5</accession>
<dbReference type="Pfam" id="PF23321">
    <property type="entry name" value="R1_ABCA1"/>
    <property type="match status" value="1"/>
</dbReference>